<gene>
    <name evidence="3" type="primary">CSON013579</name>
</gene>
<proteinExistence type="predicted"/>
<feature type="compositionally biased region" description="Basic and acidic residues" evidence="1">
    <location>
        <begin position="54"/>
        <end position="65"/>
    </location>
</feature>
<organism evidence="3">
    <name type="scientific">Culicoides sonorensis</name>
    <name type="common">Biting midge</name>
    <dbReference type="NCBI Taxonomy" id="179676"/>
    <lineage>
        <taxon>Eukaryota</taxon>
        <taxon>Metazoa</taxon>
        <taxon>Ecdysozoa</taxon>
        <taxon>Arthropoda</taxon>
        <taxon>Hexapoda</taxon>
        <taxon>Insecta</taxon>
        <taxon>Pterygota</taxon>
        <taxon>Neoptera</taxon>
        <taxon>Endopterygota</taxon>
        <taxon>Diptera</taxon>
        <taxon>Nematocera</taxon>
        <taxon>Chironomoidea</taxon>
        <taxon>Ceratopogonidae</taxon>
        <taxon>Ceratopogoninae</taxon>
        <taxon>Culicoides</taxon>
        <taxon>Monoculicoides</taxon>
    </lineage>
</organism>
<dbReference type="EMBL" id="UFQS01000688">
    <property type="protein sequence ID" value="SSX06216.1"/>
    <property type="molecule type" value="Genomic_DNA"/>
</dbReference>
<dbReference type="AlphaFoldDB" id="A0A336M944"/>
<feature type="region of interest" description="Disordered" evidence="1">
    <location>
        <begin position="1"/>
        <end position="96"/>
    </location>
</feature>
<reference evidence="2" key="1">
    <citation type="submission" date="2018-04" db="EMBL/GenBank/DDBJ databases">
        <authorList>
            <person name="Go L.Y."/>
            <person name="Mitchell J.A."/>
        </authorList>
    </citation>
    <scope>NUCLEOTIDE SEQUENCE</scope>
    <source>
        <tissue evidence="2">Whole organism</tissue>
    </source>
</reference>
<dbReference type="EMBL" id="UFQT01000688">
    <property type="protein sequence ID" value="SSX26570.1"/>
    <property type="molecule type" value="Genomic_DNA"/>
</dbReference>
<name>A0A336M944_CULSO</name>
<sequence length="96" mass="10673">MDQEPVEPVTERKVEFDGTSFSKGPSKPVPLQPRIRPASRPKSAPDQTDSNSAKNDEPKNERHSSAEQSFDEVDSNETTKVKKGTFGGLKKLFNKK</sequence>
<evidence type="ECO:0000313" key="3">
    <source>
        <dbReference type="EMBL" id="SSX26570.1"/>
    </source>
</evidence>
<evidence type="ECO:0000313" key="2">
    <source>
        <dbReference type="EMBL" id="SSX06216.1"/>
    </source>
</evidence>
<evidence type="ECO:0000256" key="1">
    <source>
        <dbReference type="SAM" id="MobiDB-lite"/>
    </source>
</evidence>
<dbReference type="VEuPathDB" id="VectorBase:CSON013579"/>
<reference evidence="3" key="2">
    <citation type="submission" date="2018-07" db="EMBL/GenBank/DDBJ databases">
        <authorList>
            <person name="Quirk P.G."/>
            <person name="Krulwich T.A."/>
        </authorList>
    </citation>
    <scope>NUCLEOTIDE SEQUENCE</scope>
</reference>
<protein>
    <submittedName>
        <fullName evidence="3">CSON013579 protein</fullName>
    </submittedName>
</protein>
<accession>A0A336M944</accession>